<proteinExistence type="predicted"/>
<evidence type="ECO:0000313" key="1">
    <source>
        <dbReference type="EMBL" id="QUC66186.1"/>
    </source>
</evidence>
<keyword evidence="2" id="KW-1185">Reference proteome</keyword>
<gene>
    <name evidence="1" type="ORF">JYE49_09930</name>
</gene>
<evidence type="ECO:0000313" key="2">
    <source>
        <dbReference type="Proteomes" id="UP000682782"/>
    </source>
</evidence>
<name>A0AC61MV88_9FIRM</name>
<organism evidence="1 2">
    <name type="scientific">Aristaeella hokkaidonensis</name>
    <dbReference type="NCBI Taxonomy" id="3046382"/>
    <lineage>
        <taxon>Bacteria</taxon>
        <taxon>Bacillati</taxon>
        <taxon>Bacillota</taxon>
        <taxon>Clostridia</taxon>
        <taxon>Eubacteriales</taxon>
        <taxon>Aristaeellaceae</taxon>
        <taxon>Aristaeella</taxon>
    </lineage>
</organism>
<protein>
    <submittedName>
        <fullName evidence="1">Uncharacterized protein</fullName>
    </submittedName>
</protein>
<dbReference type="Proteomes" id="UP000682782">
    <property type="component" value="Chromosome"/>
</dbReference>
<accession>A0AC61MV88</accession>
<sequence length="126" mass="13655">MNNSTETEGFPSGIQALKTEILSSLHCALPGTVEAFDPETGTASVRPALKRNRRNGEPCEMPLLQDVPVFMPVPFEVNPGDACLLVFADCDIDAWFESGRAEVPLSGRQHSLSDAFAFVGFKTGRK</sequence>
<dbReference type="EMBL" id="CP068393">
    <property type="protein sequence ID" value="QUC66186.1"/>
    <property type="molecule type" value="Genomic_DNA"/>
</dbReference>
<reference evidence="1" key="1">
    <citation type="submission" date="2021-01" db="EMBL/GenBank/DDBJ databases">
        <title>Complete genome sequence of Clostridiales bacterium R-7.</title>
        <authorList>
            <person name="Mahoney-Kurpe S.C."/>
            <person name="Palevich N."/>
            <person name="Koike S."/>
            <person name="Moon C.D."/>
            <person name="Attwood G.T."/>
        </authorList>
    </citation>
    <scope>NUCLEOTIDE SEQUENCE</scope>
    <source>
        <strain evidence="1">R-7</strain>
    </source>
</reference>